<name>A0A1D3CST9_9EIME</name>
<dbReference type="EMBL" id="JROU02002083">
    <property type="protein sequence ID" value="OEH74259.1"/>
    <property type="molecule type" value="Genomic_DNA"/>
</dbReference>
<feature type="region of interest" description="Disordered" evidence="1">
    <location>
        <begin position="54"/>
        <end position="93"/>
    </location>
</feature>
<evidence type="ECO:0000313" key="3">
    <source>
        <dbReference type="Proteomes" id="UP000095192"/>
    </source>
</evidence>
<evidence type="ECO:0000256" key="1">
    <source>
        <dbReference type="SAM" id="MobiDB-lite"/>
    </source>
</evidence>
<dbReference type="AlphaFoldDB" id="A0A1D3CST9"/>
<comment type="caution">
    <text evidence="2">The sequence shown here is derived from an EMBL/GenBank/DDBJ whole genome shotgun (WGS) entry which is preliminary data.</text>
</comment>
<evidence type="ECO:0000313" key="2">
    <source>
        <dbReference type="EMBL" id="OEH74259.1"/>
    </source>
</evidence>
<dbReference type="VEuPathDB" id="ToxoDB:cyc_08241"/>
<gene>
    <name evidence="2" type="ORF">cyc_08241</name>
</gene>
<organism evidence="2 3">
    <name type="scientific">Cyclospora cayetanensis</name>
    <dbReference type="NCBI Taxonomy" id="88456"/>
    <lineage>
        <taxon>Eukaryota</taxon>
        <taxon>Sar</taxon>
        <taxon>Alveolata</taxon>
        <taxon>Apicomplexa</taxon>
        <taxon>Conoidasida</taxon>
        <taxon>Coccidia</taxon>
        <taxon>Eucoccidiorida</taxon>
        <taxon>Eimeriorina</taxon>
        <taxon>Eimeriidae</taxon>
        <taxon>Cyclospora</taxon>
    </lineage>
</organism>
<dbReference type="Proteomes" id="UP000095192">
    <property type="component" value="Unassembled WGS sequence"/>
</dbReference>
<accession>A0A1D3CST9</accession>
<dbReference type="InParanoid" id="A0A1D3CST9"/>
<sequence>MHAVPYAWSCYSSGALPAAAAGGARARVSEELSSWEADDESEVERLLRDRDASPYLKAALQQPPEGLLQHRGVSSPTHQHALPAAGTPPMPEDAPLVMRERVQQRRAVAAAEEQQRRRQLELEAQQRLQLSGPVGLMLEAEAFVAATLLRRREELQINTASRSRMS</sequence>
<keyword evidence="3" id="KW-1185">Reference proteome</keyword>
<dbReference type="VEuPathDB" id="ToxoDB:LOC34624010"/>
<reference evidence="2 3" key="1">
    <citation type="journal article" date="2016" name="BMC Genomics">
        <title>Comparative genomics reveals Cyclospora cayetanensis possesses coccidia-like metabolism and invasion components but unique surface antigens.</title>
        <authorList>
            <person name="Liu S."/>
            <person name="Wang L."/>
            <person name="Zheng H."/>
            <person name="Xu Z."/>
            <person name="Roellig D.M."/>
            <person name="Li N."/>
            <person name="Frace M.A."/>
            <person name="Tang K."/>
            <person name="Arrowood M.J."/>
            <person name="Moss D.M."/>
            <person name="Zhang L."/>
            <person name="Feng Y."/>
            <person name="Xiao L."/>
        </authorList>
    </citation>
    <scope>NUCLEOTIDE SEQUENCE [LARGE SCALE GENOMIC DNA]</scope>
    <source>
        <strain evidence="2 3">CHN_HEN01</strain>
    </source>
</reference>
<protein>
    <submittedName>
        <fullName evidence="2">Uncharacterized protein</fullName>
    </submittedName>
</protein>
<proteinExistence type="predicted"/>